<keyword evidence="3" id="KW-1185">Reference proteome</keyword>
<organism evidence="2 3">
    <name type="scientific">Thalassotalea insulae</name>
    <dbReference type="NCBI Taxonomy" id="2056778"/>
    <lineage>
        <taxon>Bacteria</taxon>
        <taxon>Pseudomonadati</taxon>
        <taxon>Pseudomonadota</taxon>
        <taxon>Gammaproteobacteria</taxon>
        <taxon>Alteromonadales</taxon>
        <taxon>Colwelliaceae</taxon>
        <taxon>Thalassotalea</taxon>
    </lineage>
</organism>
<gene>
    <name evidence="2" type="ORF">tinsulaeT_00010</name>
</gene>
<keyword evidence="1" id="KW-0812">Transmembrane</keyword>
<evidence type="ECO:0000313" key="2">
    <source>
        <dbReference type="EMBL" id="GLX76661.1"/>
    </source>
</evidence>
<evidence type="ECO:0000256" key="1">
    <source>
        <dbReference type="SAM" id="Phobius"/>
    </source>
</evidence>
<reference evidence="2 3" key="1">
    <citation type="submission" date="2023-03" db="EMBL/GenBank/DDBJ databases">
        <title>Draft genome sequence of Thalassotalea insulae KCTC 62186T.</title>
        <authorList>
            <person name="Sawabe T."/>
        </authorList>
    </citation>
    <scope>NUCLEOTIDE SEQUENCE [LARGE SCALE GENOMIC DNA]</scope>
    <source>
        <strain evidence="2 3">KCTC 62186</strain>
    </source>
</reference>
<evidence type="ECO:0000313" key="3">
    <source>
        <dbReference type="Proteomes" id="UP001157186"/>
    </source>
</evidence>
<dbReference type="Proteomes" id="UP001157186">
    <property type="component" value="Unassembled WGS sequence"/>
</dbReference>
<keyword evidence="1" id="KW-1133">Transmembrane helix</keyword>
<protein>
    <submittedName>
        <fullName evidence="2">Uncharacterized protein</fullName>
    </submittedName>
</protein>
<proteinExistence type="predicted"/>
<feature type="transmembrane region" description="Helical" evidence="1">
    <location>
        <begin position="56"/>
        <end position="77"/>
    </location>
</feature>
<name>A0ABQ6GLE0_9GAMM</name>
<keyword evidence="1" id="KW-0472">Membrane</keyword>
<accession>A0ABQ6GLE0</accession>
<dbReference type="EMBL" id="BSST01000001">
    <property type="protein sequence ID" value="GLX76661.1"/>
    <property type="molecule type" value="Genomic_DNA"/>
</dbReference>
<sequence length="87" mass="9725">MTHRGKGVTQLAFSLLFCIAALWCLMWVFSSASLASGYCESNFSLFHEEFRCKQPYIASILFLVSIVNCGVLFLLGFKNYKLGGKVT</sequence>
<comment type="caution">
    <text evidence="2">The sequence shown here is derived from an EMBL/GenBank/DDBJ whole genome shotgun (WGS) entry which is preliminary data.</text>
</comment>